<evidence type="ECO:0000256" key="1">
    <source>
        <dbReference type="ARBA" id="ARBA00022679"/>
    </source>
</evidence>
<accession>A0ABU0SCJ0</accession>
<evidence type="ECO:0000256" key="3">
    <source>
        <dbReference type="ARBA" id="ARBA00023012"/>
    </source>
</evidence>
<dbReference type="EMBL" id="JAUSZT010000003">
    <property type="protein sequence ID" value="MDQ0998478.1"/>
    <property type="molecule type" value="Genomic_DNA"/>
</dbReference>
<protein>
    <submittedName>
        <fullName evidence="5">K+-sensing histidine kinase KdpD</fullName>
    </submittedName>
</protein>
<dbReference type="RefSeq" id="WP_307283508.1">
    <property type="nucleotide sequence ID" value="NZ_JAUSZT010000003.1"/>
</dbReference>
<organism evidence="5 6">
    <name type="scientific">Phyllobacterium ifriqiyense</name>
    <dbReference type="NCBI Taxonomy" id="314238"/>
    <lineage>
        <taxon>Bacteria</taxon>
        <taxon>Pseudomonadati</taxon>
        <taxon>Pseudomonadota</taxon>
        <taxon>Alphaproteobacteria</taxon>
        <taxon>Hyphomicrobiales</taxon>
        <taxon>Phyllobacteriaceae</taxon>
        <taxon>Phyllobacterium</taxon>
    </lineage>
</organism>
<comment type="caution">
    <text evidence="5">The sequence shown here is derived from an EMBL/GenBank/DDBJ whole genome shotgun (WGS) entry which is preliminary data.</text>
</comment>
<evidence type="ECO:0000256" key="2">
    <source>
        <dbReference type="ARBA" id="ARBA00022777"/>
    </source>
</evidence>
<reference evidence="5 6" key="1">
    <citation type="submission" date="2023-07" db="EMBL/GenBank/DDBJ databases">
        <title>Comparative genomics of wheat-associated soil bacteria to identify genetic determinants of phenazine resistance.</title>
        <authorList>
            <person name="Mouncey N."/>
        </authorList>
    </citation>
    <scope>NUCLEOTIDE SEQUENCE [LARGE SCALE GENOMIC DNA]</scope>
    <source>
        <strain evidence="5 6">W4I11</strain>
    </source>
</reference>
<dbReference type="PANTHER" id="PTHR45569:SF1">
    <property type="entry name" value="SENSOR PROTEIN KDPD"/>
    <property type="match status" value="1"/>
</dbReference>
<dbReference type="PANTHER" id="PTHR45569">
    <property type="entry name" value="SENSOR PROTEIN KDPD"/>
    <property type="match status" value="1"/>
</dbReference>
<sequence>MAEYGHRPDPDKLLELAAREKRGKLTVFLGAAPGVGKTYTMLQRARRLKEDGVDIVIGLAETHGRSETAELLEGLEVLPRKQIDYRGRPLEEFDLDAALARKPTVLVLDEIAHTNAPGSRHPKRHQDIEELIWHGIDVWTAMNVQHLESLSDLVTNITGVKVRETVPDIVIKRADDVLLVDLSPIELIARLKEGKIYLPGNAERAAEGFFKPENLTALRELALRRTADRVDDQMIDLLRQNAIEGPWASGERLLVCVGPDSLSEKVVRTASRLASGLNARWLVVSLTNASTAGMDVAANQRIDKILDMAERLGAETRRVIARDFVEEIYRLSRRENITQVVLGRAQEARPSPIPSGAPCPMRS</sequence>
<dbReference type="Gene3D" id="3.40.50.620">
    <property type="entry name" value="HUPs"/>
    <property type="match status" value="1"/>
</dbReference>
<dbReference type="SUPFAM" id="SSF52402">
    <property type="entry name" value="Adenine nucleotide alpha hydrolases-like"/>
    <property type="match status" value="1"/>
</dbReference>
<evidence type="ECO:0000259" key="4">
    <source>
        <dbReference type="Pfam" id="PF02702"/>
    </source>
</evidence>
<dbReference type="InterPro" id="IPR027417">
    <property type="entry name" value="P-loop_NTPase"/>
</dbReference>
<dbReference type="InterPro" id="IPR052023">
    <property type="entry name" value="Histidine_kinase_KdpD"/>
</dbReference>
<dbReference type="InterPro" id="IPR014729">
    <property type="entry name" value="Rossmann-like_a/b/a_fold"/>
</dbReference>
<dbReference type="Gene3D" id="3.40.50.300">
    <property type="entry name" value="P-loop containing nucleotide triphosphate hydrolases"/>
    <property type="match status" value="1"/>
</dbReference>
<evidence type="ECO:0000313" key="6">
    <source>
        <dbReference type="Proteomes" id="UP001237780"/>
    </source>
</evidence>
<dbReference type="Pfam" id="PF02702">
    <property type="entry name" value="KdpD"/>
    <property type="match status" value="1"/>
</dbReference>
<keyword evidence="1" id="KW-0808">Transferase</keyword>
<feature type="domain" description="Signal transduction histidine kinase osmosensitive K+ channel sensor N-terminal" evidence="4">
    <location>
        <begin position="21"/>
        <end position="230"/>
    </location>
</feature>
<keyword evidence="6" id="KW-1185">Reference proteome</keyword>
<dbReference type="GO" id="GO:0016301">
    <property type="term" value="F:kinase activity"/>
    <property type="evidence" value="ECO:0007669"/>
    <property type="project" value="UniProtKB-KW"/>
</dbReference>
<dbReference type="Proteomes" id="UP001237780">
    <property type="component" value="Unassembled WGS sequence"/>
</dbReference>
<evidence type="ECO:0000313" key="5">
    <source>
        <dbReference type="EMBL" id="MDQ0998478.1"/>
    </source>
</evidence>
<dbReference type="SUPFAM" id="SSF52540">
    <property type="entry name" value="P-loop containing nucleoside triphosphate hydrolases"/>
    <property type="match status" value="1"/>
</dbReference>
<proteinExistence type="predicted"/>
<dbReference type="InterPro" id="IPR003852">
    <property type="entry name" value="Sig_transdc_His_kinase_KdpD_N"/>
</dbReference>
<keyword evidence="3" id="KW-0902">Two-component regulatory system</keyword>
<keyword evidence="2 5" id="KW-0418">Kinase</keyword>
<name>A0ABU0SCJ0_9HYPH</name>
<gene>
    <name evidence="5" type="ORF">QFZ34_003660</name>
</gene>